<dbReference type="GeneID" id="36344526"/>
<dbReference type="OrthoDB" id="6254538at2759"/>
<accession>W6U7J6</accession>
<dbReference type="SMART" id="SM00028">
    <property type="entry name" value="TPR"/>
    <property type="match status" value="3"/>
</dbReference>
<proteinExistence type="predicted"/>
<keyword evidence="3" id="KW-1185">Reference proteome</keyword>
<evidence type="ECO:0000256" key="1">
    <source>
        <dbReference type="SAM" id="MobiDB-lite"/>
    </source>
</evidence>
<gene>
    <name evidence="2" type="ORF">EGR_08811</name>
</gene>
<dbReference type="PANTHER" id="PTHR47050">
    <property type="entry name" value="TETRATRICOPEPTIDE REPEAT PROTEIN 24"/>
    <property type="match status" value="1"/>
</dbReference>
<organism evidence="2 3">
    <name type="scientific">Echinococcus granulosus</name>
    <name type="common">Hydatid tapeworm</name>
    <dbReference type="NCBI Taxonomy" id="6210"/>
    <lineage>
        <taxon>Eukaryota</taxon>
        <taxon>Metazoa</taxon>
        <taxon>Spiralia</taxon>
        <taxon>Lophotrochozoa</taxon>
        <taxon>Platyhelminthes</taxon>
        <taxon>Cestoda</taxon>
        <taxon>Eucestoda</taxon>
        <taxon>Cyclophyllidea</taxon>
        <taxon>Taeniidae</taxon>
        <taxon>Echinococcus</taxon>
        <taxon>Echinococcus granulosus group</taxon>
    </lineage>
</organism>
<dbReference type="Gene3D" id="1.25.40.10">
    <property type="entry name" value="Tetratricopeptide repeat domain"/>
    <property type="match status" value="1"/>
</dbReference>
<comment type="caution">
    <text evidence="2">The sequence shown here is derived from an EMBL/GenBank/DDBJ whole genome shotgun (WGS) entry which is preliminary data.</text>
</comment>
<dbReference type="AlphaFoldDB" id="W6U7J6"/>
<dbReference type="STRING" id="6210.W6U7J6"/>
<dbReference type="OMA" id="ISICPSM"/>
<dbReference type="EMBL" id="APAU02000120">
    <property type="protein sequence ID" value="EUB56336.1"/>
    <property type="molecule type" value="Genomic_DNA"/>
</dbReference>
<dbReference type="InterPro" id="IPR011990">
    <property type="entry name" value="TPR-like_helical_dom_sf"/>
</dbReference>
<dbReference type="InterPro" id="IPR024812">
    <property type="entry name" value="TPR_24"/>
</dbReference>
<dbReference type="PANTHER" id="PTHR47050:SF1">
    <property type="entry name" value="TETRATRICOPEPTIDE REPEAT PROTEIN 24-LIKE"/>
    <property type="match status" value="1"/>
</dbReference>
<dbReference type="KEGG" id="egl:EGR_08811"/>
<dbReference type="CTD" id="36344526"/>
<evidence type="ECO:0000313" key="3">
    <source>
        <dbReference type="Proteomes" id="UP000019149"/>
    </source>
</evidence>
<dbReference type="InterPro" id="IPR019734">
    <property type="entry name" value="TPR_rpt"/>
</dbReference>
<sequence>MLSCSLDSKKSAVVEGLVDSDLETGSEFTPIHIKFQRIEKHLLQKKPIRAIHLLTEVLNSLNHFSEYDTYSLWEKLYLYFAKAYEQAKDQKSVAHCLGMAIKSVERRLSHINAGLSINSANKTKELLAELCKRYATTLECLNEDASATAVAWLKAEKAFEDCNFGRDACFSALRAVRWFMTAADLDSALSALTIALEMVKLVGKISDRGILYNELGIAFLAFELKNDSIACFRKSLKNLPEEASGARASVLQNLGSAYIAAKKLTEAIAILEQSVAAHGVMGNRAGQAQAHCNLGYALMCAGRHKQSHWHYTLARDLAKETAWETVQTQAEAALNVLETPNFPLNIINPSPVISICPSMARLQCQRDHKIPSLSSSPSVKAKRKEKKRRKRARKGRGKQKVEQLTTILHASDPPTKSSHSEGDIHLSTGQTSSLCKMNDVQYTIDCPSPGVIPPVGDTRIFLKTPLTYLKNTASDKKLVRGVMNRKKYTRISDISSLKPPGNPNSHGDQVDESLEGVMLKPVTTATLNRPRWTPSIMTSK</sequence>
<dbReference type="SUPFAM" id="SSF48452">
    <property type="entry name" value="TPR-like"/>
    <property type="match status" value="1"/>
</dbReference>
<evidence type="ECO:0000313" key="2">
    <source>
        <dbReference type="EMBL" id="EUB56336.1"/>
    </source>
</evidence>
<dbReference type="RefSeq" id="XP_024347532.1">
    <property type="nucleotide sequence ID" value="XM_024498060.1"/>
</dbReference>
<feature type="compositionally biased region" description="Basic residues" evidence="1">
    <location>
        <begin position="380"/>
        <end position="398"/>
    </location>
</feature>
<name>W6U7J6_ECHGR</name>
<reference evidence="2 3" key="1">
    <citation type="journal article" date="2013" name="Nat. Genet.">
        <title>The genome of the hydatid tapeworm Echinococcus granulosus.</title>
        <authorList>
            <person name="Zheng H."/>
            <person name="Zhang W."/>
            <person name="Zhang L."/>
            <person name="Zhang Z."/>
            <person name="Li J."/>
            <person name="Lu G."/>
            <person name="Zhu Y."/>
            <person name="Wang Y."/>
            <person name="Huang Y."/>
            <person name="Liu J."/>
            <person name="Kang H."/>
            <person name="Chen J."/>
            <person name="Wang L."/>
            <person name="Chen A."/>
            <person name="Yu S."/>
            <person name="Gao Z."/>
            <person name="Jin L."/>
            <person name="Gu W."/>
            <person name="Wang Z."/>
            <person name="Zhao L."/>
            <person name="Shi B."/>
            <person name="Wen H."/>
            <person name="Lin R."/>
            <person name="Jones M.K."/>
            <person name="Brejova B."/>
            <person name="Vinar T."/>
            <person name="Zhao G."/>
            <person name="McManus D.P."/>
            <person name="Chen Z."/>
            <person name="Zhou Y."/>
            <person name="Wang S."/>
        </authorList>
    </citation>
    <scope>NUCLEOTIDE SEQUENCE [LARGE SCALE GENOMIC DNA]</scope>
</reference>
<protein>
    <submittedName>
        <fullName evidence="2">Uncharacterized protein</fullName>
    </submittedName>
</protein>
<feature type="region of interest" description="Disordered" evidence="1">
    <location>
        <begin position="367"/>
        <end position="428"/>
    </location>
</feature>
<dbReference type="Proteomes" id="UP000019149">
    <property type="component" value="Unassembled WGS sequence"/>
</dbReference>